<gene>
    <name evidence="5" type="ORF">DFJ65_1608</name>
</gene>
<evidence type="ECO:0000256" key="1">
    <source>
        <dbReference type="ARBA" id="ARBA00022679"/>
    </source>
</evidence>
<reference evidence="5 6" key="1">
    <citation type="submission" date="2018-08" db="EMBL/GenBank/DDBJ databases">
        <title>Sequencing the genomes of 1000 actinobacteria strains.</title>
        <authorList>
            <person name="Klenk H.-P."/>
        </authorList>
    </citation>
    <scope>NUCLEOTIDE SEQUENCE [LARGE SCALE GENOMIC DNA]</scope>
    <source>
        <strain evidence="5 6">DSM 22967</strain>
    </source>
</reference>
<dbReference type="InterPro" id="IPR002123">
    <property type="entry name" value="Plipid/glycerol_acylTrfase"/>
</dbReference>
<feature type="domain" description="Phospholipid/glycerol acyltransferase" evidence="4">
    <location>
        <begin position="45"/>
        <end position="163"/>
    </location>
</feature>
<organism evidence="5 6">
    <name type="scientific">Calidifontibacter indicus</name>
    <dbReference type="NCBI Taxonomy" id="419650"/>
    <lineage>
        <taxon>Bacteria</taxon>
        <taxon>Bacillati</taxon>
        <taxon>Actinomycetota</taxon>
        <taxon>Actinomycetes</taxon>
        <taxon>Micrococcales</taxon>
        <taxon>Dermacoccaceae</taxon>
        <taxon>Calidifontibacter</taxon>
    </lineage>
</organism>
<dbReference type="CDD" id="cd07989">
    <property type="entry name" value="LPLAT_AGPAT-like"/>
    <property type="match status" value="1"/>
</dbReference>
<sequence length="262" mass="28113">MAHPELSEDITPMYSNIIKGLWPVLLRTWRHDWRGGENIPRTGGFVAASNHLSYVDAFTLAQFLVAQGRAPRYLAKSALFGIPGVKSVMTGTGQIPVVRGSSKAVHAYEAALKAIKQGDCVCVLPEGTMTRDKDLWPMPAKTGAARIALSTGCPVVPIAMWGTHEVLYPYKDVAPRLFPRKTIKVYAGPPVDLDDLRDGPVTSETLRIATDRLMAAITGLLETARGEQAPPRAPRDTGADAGQGTEPGSEHSTEATDGGEKS</sequence>
<proteinExistence type="predicted"/>
<dbReference type="SMART" id="SM00563">
    <property type="entry name" value="PlsC"/>
    <property type="match status" value="1"/>
</dbReference>
<accession>A0A3D9UQ49</accession>
<protein>
    <submittedName>
        <fullName evidence="5">1-acyl-sn-glycerol-3-phosphate acyltransferase</fullName>
    </submittedName>
</protein>
<evidence type="ECO:0000313" key="6">
    <source>
        <dbReference type="Proteomes" id="UP000256253"/>
    </source>
</evidence>
<name>A0A3D9UQ49_9MICO</name>
<keyword evidence="1 5" id="KW-0808">Transferase</keyword>
<evidence type="ECO:0000259" key="4">
    <source>
        <dbReference type="SMART" id="SM00563"/>
    </source>
</evidence>
<evidence type="ECO:0000256" key="2">
    <source>
        <dbReference type="ARBA" id="ARBA00023315"/>
    </source>
</evidence>
<evidence type="ECO:0000313" key="5">
    <source>
        <dbReference type="EMBL" id="REF30593.1"/>
    </source>
</evidence>
<dbReference type="Proteomes" id="UP000256253">
    <property type="component" value="Unassembled WGS sequence"/>
</dbReference>
<dbReference type="PANTHER" id="PTHR10434:SF55">
    <property type="entry name" value="POSSIBLE ACYLTRANSFERASE"/>
    <property type="match status" value="1"/>
</dbReference>
<keyword evidence="6" id="KW-1185">Reference proteome</keyword>
<dbReference type="GO" id="GO:0006654">
    <property type="term" value="P:phosphatidic acid biosynthetic process"/>
    <property type="evidence" value="ECO:0007669"/>
    <property type="project" value="TreeGrafter"/>
</dbReference>
<dbReference type="GO" id="GO:0003841">
    <property type="term" value="F:1-acylglycerol-3-phosphate O-acyltransferase activity"/>
    <property type="evidence" value="ECO:0007669"/>
    <property type="project" value="TreeGrafter"/>
</dbReference>
<dbReference type="RefSeq" id="WP_211308395.1">
    <property type="nucleotide sequence ID" value="NZ_QTUA01000001.1"/>
</dbReference>
<evidence type="ECO:0000256" key="3">
    <source>
        <dbReference type="SAM" id="MobiDB-lite"/>
    </source>
</evidence>
<dbReference type="GO" id="GO:0005886">
    <property type="term" value="C:plasma membrane"/>
    <property type="evidence" value="ECO:0007669"/>
    <property type="project" value="TreeGrafter"/>
</dbReference>
<feature type="region of interest" description="Disordered" evidence="3">
    <location>
        <begin position="222"/>
        <end position="262"/>
    </location>
</feature>
<feature type="compositionally biased region" description="Basic and acidic residues" evidence="3">
    <location>
        <begin position="248"/>
        <end position="262"/>
    </location>
</feature>
<dbReference type="Pfam" id="PF01553">
    <property type="entry name" value="Acyltransferase"/>
    <property type="match status" value="1"/>
</dbReference>
<dbReference type="EMBL" id="QTUA01000001">
    <property type="protein sequence ID" value="REF30593.1"/>
    <property type="molecule type" value="Genomic_DNA"/>
</dbReference>
<dbReference type="AlphaFoldDB" id="A0A3D9UQ49"/>
<dbReference type="PANTHER" id="PTHR10434">
    <property type="entry name" value="1-ACYL-SN-GLYCEROL-3-PHOSPHATE ACYLTRANSFERASE"/>
    <property type="match status" value="1"/>
</dbReference>
<comment type="caution">
    <text evidence="5">The sequence shown here is derived from an EMBL/GenBank/DDBJ whole genome shotgun (WGS) entry which is preliminary data.</text>
</comment>
<dbReference type="SUPFAM" id="SSF69593">
    <property type="entry name" value="Glycerol-3-phosphate (1)-acyltransferase"/>
    <property type="match status" value="1"/>
</dbReference>
<keyword evidence="2 5" id="KW-0012">Acyltransferase</keyword>